<gene>
    <name evidence="2" type="ORF">GLAREA_10072</name>
</gene>
<dbReference type="KEGG" id="glz:GLAREA_10072"/>
<dbReference type="STRING" id="1116229.S3E7S1"/>
<dbReference type="GeneID" id="19469119"/>
<name>S3E7S1_GLAL2</name>
<keyword evidence="3" id="KW-1185">Reference proteome</keyword>
<dbReference type="PANTHER" id="PTHR35569">
    <property type="entry name" value="CYANAMIDE HYDRATASE DDI2-RELATED"/>
    <property type="match status" value="1"/>
</dbReference>
<dbReference type="Proteomes" id="UP000016922">
    <property type="component" value="Unassembled WGS sequence"/>
</dbReference>
<evidence type="ECO:0000313" key="2">
    <source>
        <dbReference type="EMBL" id="EPE34378.1"/>
    </source>
</evidence>
<dbReference type="EMBL" id="KE145356">
    <property type="protein sequence ID" value="EPE34378.1"/>
    <property type="molecule type" value="Genomic_DNA"/>
</dbReference>
<dbReference type="PANTHER" id="PTHR35569:SF1">
    <property type="entry name" value="CYANAMIDE HYDRATASE DDI2-RELATED"/>
    <property type="match status" value="1"/>
</dbReference>
<organism evidence="2 3">
    <name type="scientific">Glarea lozoyensis (strain ATCC 20868 / MF5171)</name>
    <dbReference type="NCBI Taxonomy" id="1116229"/>
    <lineage>
        <taxon>Eukaryota</taxon>
        <taxon>Fungi</taxon>
        <taxon>Dikarya</taxon>
        <taxon>Ascomycota</taxon>
        <taxon>Pezizomycotina</taxon>
        <taxon>Leotiomycetes</taxon>
        <taxon>Helotiales</taxon>
        <taxon>Helotiaceae</taxon>
        <taxon>Glarea</taxon>
    </lineage>
</organism>
<keyword evidence="1" id="KW-0732">Signal</keyword>
<feature type="signal peptide" evidence="1">
    <location>
        <begin position="1"/>
        <end position="23"/>
    </location>
</feature>
<reference evidence="2 3" key="1">
    <citation type="journal article" date="2013" name="BMC Genomics">
        <title>Genomics-driven discovery of the pneumocandin biosynthetic gene cluster in the fungus Glarea lozoyensis.</title>
        <authorList>
            <person name="Chen L."/>
            <person name="Yue Q."/>
            <person name="Zhang X."/>
            <person name="Xiang M."/>
            <person name="Wang C."/>
            <person name="Li S."/>
            <person name="Che Y."/>
            <person name="Ortiz-Lopez F.J."/>
            <person name="Bills G.F."/>
            <person name="Liu X."/>
            <person name="An Z."/>
        </authorList>
    </citation>
    <scope>NUCLEOTIDE SEQUENCE [LARGE SCALE GENOMIC DNA]</scope>
    <source>
        <strain evidence="3">ATCC 20868 / MF5171</strain>
    </source>
</reference>
<dbReference type="AlphaFoldDB" id="S3E7S1"/>
<protein>
    <recommendedName>
        <fullName evidence="4">HD domain-containing protein</fullName>
    </recommendedName>
</protein>
<dbReference type="OrthoDB" id="2378324at2759"/>
<accession>S3E7S1</accession>
<proteinExistence type="predicted"/>
<evidence type="ECO:0000313" key="3">
    <source>
        <dbReference type="Proteomes" id="UP000016922"/>
    </source>
</evidence>
<evidence type="ECO:0000256" key="1">
    <source>
        <dbReference type="SAM" id="SignalP"/>
    </source>
</evidence>
<dbReference type="HOGENOM" id="CLU_070871_1_1_1"/>
<dbReference type="RefSeq" id="XP_008078313.1">
    <property type="nucleotide sequence ID" value="XM_008080122.1"/>
</dbReference>
<sequence length="260" mass="28925">MEFKFTWIIVQLLVAFQVSSTFGFEHVIPRGLNNKPTRVIGGVTVIDTLLVRAAQAFARENSEAYLYNHVMRTWLFGALIISHNTTLQHSVDLEVHAIGSILHDLGLVLNATWISHDLRFEVDSSNRATQFVEETAKHHGTSSAWDANRLQLLYDAILLSSEPKFSLYKQATVKVLVEGVLLDLGKPDYGVTAAEYQGVEAAFPPLNFITGVNHTLVQLCVQKPSTTYDSWQQAFGDAYVPGYTPVGRFVDIFNPKTPSS</sequence>
<dbReference type="OMA" id="TTYDNWM"/>
<feature type="chain" id="PRO_5004508518" description="HD domain-containing protein" evidence="1">
    <location>
        <begin position="24"/>
        <end position="260"/>
    </location>
</feature>
<evidence type="ECO:0008006" key="4">
    <source>
        <dbReference type="Google" id="ProtNLM"/>
    </source>
</evidence>
<dbReference type="eggNOG" id="ENOG502SPZ7">
    <property type="taxonomic scope" value="Eukaryota"/>
</dbReference>